<reference evidence="1 2" key="1">
    <citation type="submission" date="2016-11" db="EMBL/GenBank/DDBJ databases">
        <authorList>
            <person name="Jaros S."/>
            <person name="Januszkiewicz K."/>
            <person name="Wedrychowicz H."/>
        </authorList>
    </citation>
    <scope>NUCLEOTIDE SEQUENCE [LARGE SCALE GENOMIC DNA]</scope>
    <source>
        <strain evidence="1 2">DSM 17459</strain>
    </source>
</reference>
<organism evidence="1 2">
    <name type="scientific">Lactonifactor longoviformis DSM 17459</name>
    <dbReference type="NCBI Taxonomy" id="1122155"/>
    <lineage>
        <taxon>Bacteria</taxon>
        <taxon>Bacillati</taxon>
        <taxon>Bacillota</taxon>
        <taxon>Clostridia</taxon>
        <taxon>Eubacteriales</taxon>
        <taxon>Clostridiaceae</taxon>
        <taxon>Lactonifactor</taxon>
    </lineage>
</organism>
<proteinExistence type="predicted"/>
<dbReference type="OrthoDB" id="9903605at2"/>
<evidence type="ECO:0000313" key="2">
    <source>
        <dbReference type="Proteomes" id="UP000184245"/>
    </source>
</evidence>
<gene>
    <name evidence="1" type="ORF">SAMN02745158_04481</name>
</gene>
<protein>
    <submittedName>
        <fullName evidence="1">Uncharacterized protein</fullName>
    </submittedName>
</protein>
<dbReference type="EMBL" id="FQVI01000064">
    <property type="protein sequence ID" value="SHF64129.1"/>
    <property type="molecule type" value="Genomic_DNA"/>
</dbReference>
<dbReference type="AlphaFoldDB" id="A0A1M5DAT3"/>
<dbReference type="Proteomes" id="UP000184245">
    <property type="component" value="Unassembled WGS sequence"/>
</dbReference>
<name>A0A1M5DAT3_9CLOT</name>
<dbReference type="RefSeq" id="WP_158641034.1">
    <property type="nucleotide sequence ID" value="NZ_FQVI01000064.1"/>
</dbReference>
<keyword evidence="2" id="KW-1185">Reference proteome</keyword>
<accession>A0A1M5DAT3</accession>
<sequence length="52" mass="5894">MSNITTFQCCGTCAYHIPMAADEFCCDNEDSEGYGLSTAYDDCCEEYEEREE</sequence>
<dbReference type="STRING" id="1122155.SAMN02745158_04481"/>
<evidence type="ECO:0000313" key="1">
    <source>
        <dbReference type="EMBL" id="SHF64129.1"/>
    </source>
</evidence>